<keyword evidence="2" id="KW-1185">Reference proteome</keyword>
<evidence type="ECO:0000313" key="1">
    <source>
        <dbReference type="EMBL" id="KRX20643.1"/>
    </source>
</evidence>
<name>A0A0V0S1K3_9BILA</name>
<evidence type="ECO:0000313" key="2">
    <source>
        <dbReference type="Proteomes" id="UP000054630"/>
    </source>
</evidence>
<accession>A0A0V0S1K3</accession>
<reference evidence="1 2" key="1">
    <citation type="submission" date="2015-01" db="EMBL/GenBank/DDBJ databases">
        <title>Evolution of Trichinella species and genotypes.</title>
        <authorList>
            <person name="Korhonen P.K."/>
            <person name="Edoardo P."/>
            <person name="Giuseppe L.R."/>
            <person name="Gasser R.B."/>
        </authorList>
    </citation>
    <scope>NUCLEOTIDE SEQUENCE [LARGE SCALE GENOMIC DNA]</scope>
    <source>
        <strain evidence="1">ISS37</strain>
    </source>
</reference>
<sequence>MEAMEIHAYHFNGKLIKAKTFVSSQFLEKTLVESTFMSMLGIIANACILTRAKRCPFTSCPRISIPLSVRFSQASMNFVGLEQASDQ</sequence>
<protein>
    <submittedName>
        <fullName evidence="1">Uncharacterized protein</fullName>
    </submittedName>
</protein>
<organism evidence="1 2">
    <name type="scientific">Trichinella nelsoni</name>
    <dbReference type="NCBI Taxonomy" id="6336"/>
    <lineage>
        <taxon>Eukaryota</taxon>
        <taxon>Metazoa</taxon>
        <taxon>Ecdysozoa</taxon>
        <taxon>Nematoda</taxon>
        <taxon>Enoplea</taxon>
        <taxon>Dorylaimia</taxon>
        <taxon>Trichinellida</taxon>
        <taxon>Trichinellidae</taxon>
        <taxon>Trichinella</taxon>
    </lineage>
</organism>
<comment type="caution">
    <text evidence="1">The sequence shown here is derived from an EMBL/GenBank/DDBJ whole genome shotgun (WGS) entry which is preliminary data.</text>
</comment>
<dbReference type="EMBL" id="JYDL01000046">
    <property type="protein sequence ID" value="KRX20643.1"/>
    <property type="molecule type" value="Genomic_DNA"/>
</dbReference>
<dbReference type="OrthoDB" id="10275616at2759"/>
<gene>
    <name evidence="1" type="ORF">T07_5034</name>
</gene>
<dbReference type="Proteomes" id="UP000054630">
    <property type="component" value="Unassembled WGS sequence"/>
</dbReference>
<dbReference type="AlphaFoldDB" id="A0A0V0S1K3"/>
<proteinExistence type="predicted"/>